<proteinExistence type="predicted"/>
<feature type="non-terminal residue" evidence="1">
    <location>
        <position position="1"/>
    </location>
</feature>
<gene>
    <name evidence="1" type="primary">ORF45725</name>
</gene>
<accession>A0A0B6Z4J0</accession>
<dbReference type="EMBL" id="HACG01015770">
    <property type="protein sequence ID" value="CEK62635.1"/>
    <property type="molecule type" value="Transcribed_RNA"/>
</dbReference>
<organism evidence="1">
    <name type="scientific">Arion vulgaris</name>
    <dbReference type="NCBI Taxonomy" id="1028688"/>
    <lineage>
        <taxon>Eukaryota</taxon>
        <taxon>Metazoa</taxon>
        <taxon>Spiralia</taxon>
        <taxon>Lophotrochozoa</taxon>
        <taxon>Mollusca</taxon>
        <taxon>Gastropoda</taxon>
        <taxon>Heterobranchia</taxon>
        <taxon>Euthyneura</taxon>
        <taxon>Panpulmonata</taxon>
        <taxon>Eupulmonata</taxon>
        <taxon>Stylommatophora</taxon>
        <taxon>Helicina</taxon>
        <taxon>Arionoidea</taxon>
        <taxon>Arionidae</taxon>
        <taxon>Arion</taxon>
    </lineage>
</organism>
<reference evidence="1" key="1">
    <citation type="submission" date="2014-12" db="EMBL/GenBank/DDBJ databases">
        <title>Insight into the proteome of Arion vulgaris.</title>
        <authorList>
            <person name="Aradska J."/>
            <person name="Bulat T."/>
            <person name="Smidak R."/>
            <person name="Sarate P."/>
            <person name="Gangsoo J."/>
            <person name="Sialana F."/>
            <person name="Bilban M."/>
            <person name="Lubec G."/>
        </authorList>
    </citation>
    <scope>NUCLEOTIDE SEQUENCE</scope>
    <source>
        <tissue evidence="1">Skin</tissue>
    </source>
</reference>
<evidence type="ECO:0000313" key="1">
    <source>
        <dbReference type="EMBL" id="CEK62635.1"/>
    </source>
</evidence>
<name>A0A0B6Z4J0_9EUPU</name>
<feature type="non-terminal residue" evidence="1">
    <location>
        <position position="119"/>
    </location>
</feature>
<sequence length="119" mass="12245">AGSGQASPIPPGKIQIHKVVSQAQSSQHQQVAMLVQSPGTITSAGTQQVQISAGTFVQPIVCLSVATSQHIPSLQAAPSGIVTQATAIMQGGMRHNQQRILIPTSQKVQQSVTLTSGGK</sequence>
<dbReference type="AlphaFoldDB" id="A0A0B6Z4J0"/>
<protein>
    <submittedName>
        <fullName evidence="1">Uncharacterized protein</fullName>
    </submittedName>
</protein>